<evidence type="ECO:0000256" key="6">
    <source>
        <dbReference type="PIRSR" id="PIRSR000138-1"/>
    </source>
</evidence>
<dbReference type="InterPro" id="IPR037396">
    <property type="entry name" value="FMN_HAD"/>
</dbReference>
<dbReference type="InterPro" id="IPR013785">
    <property type="entry name" value="Aldolase_TIM"/>
</dbReference>
<accession>A0AAW9QCI1</accession>
<dbReference type="PANTHER" id="PTHR10578:SF107">
    <property type="entry name" value="2-HYDROXYACID OXIDASE 1"/>
    <property type="match status" value="1"/>
</dbReference>
<feature type="binding site" evidence="7">
    <location>
        <position position="249"/>
    </location>
    <ligand>
        <name>FMN</name>
        <dbReference type="ChEBI" id="CHEBI:58210"/>
    </ligand>
</feature>
<feature type="binding site" evidence="7">
    <location>
        <position position="162"/>
    </location>
    <ligand>
        <name>glyoxylate</name>
        <dbReference type="ChEBI" id="CHEBI:36655"/>
    </ligand>
</feature>
<dbReference type="EC" id="1.-.-.-" evidence="9"/>
<feature type="binding site" evidence="7">
    <location>
        <position position="127"/>
    </location>
    <ligand>
        <name>glyoxylate</name>
        <dbReference type="ChEBI" id="CHEBI:36655"/>
    </ligand>
</feature>
<evidence type="ECO:0000313" key="10">
    <source>
        <dbReference type="Proteomes" id="UP001336250"/>
    </source>
</evidence>
<feature type="binding site" evidence="7">
    <location>
        <position position="276"/>
    </location>
    <ligand>
        <name>glyoxylate</name>
        <dbReference type="ChEBI" id="CHEBI:36655"/>
    </ligand>
</feature>
<dbReference type="GO" id="GO:0010181">
    <property type="term" value="F:FMN binding"/>
    <property type="evidence" value="ECO:0007669"/>
    <property type="project" value="InterPro"/>
</dbReference>
<feature type="binding site" evidence="7">
    <location>
        <position position="271"/>
    </location>
    <ligand>
        <name>FMN</name>
        <dbReference type="ChEBI" id="CHEBI:58210"/>
    </ligand>
</feature>
<comment type="caution">
    <text evidence="9">The sequence shown here is derived from an EMBL/GenBank/DDBJ whole genome shotgun (WGS) entry which is preliminary data.</text>
</comment>
<gene>
    <name evidence="9" type="ORF">V4F39_11310</name>
</gene>
<dbReference type="FunFam" id="3.20.20.70:FF:000029">
    <property type="entry name" value="L-lactate dehydrogenase"/>
    <property type="match status" value="1"/>
</dbReference>
<feature type="binding site" evidence="7">
    <location>
        <begin position="76"/>
        <end position="78"/>
    </location>
    <ligand>
        <name>FMN</name>
        <dbReference type="ChEBI" id="CHEBI:58210"/>
    </ligand>
</feature>
<proteinExistence type="inferred from homology"/>
<sequence>MRLNVEDYRRDARSALPRFVFDYVDGAAEDERCLRRNTGDLERLHLLPTCLRDTRDVDLSIDVFGRRWAAPFGIAPIGFNGLVRPRGDVMAAQAATAAGVPFVLSTASNARLEAVRQPAGEQWMQLYVMTDRAIAEQLVRRAQQAGYGALVLTVDVAVSGYRERDVRNGFKLPFRPTLATLADLARHPRWLLGMARHGSPSFVNLAESEDAGASAQLQAALLARAMDRSMVWDSLAWLRSLWRGPLLIKGLLHPDDAREAVRRGVDGIVVSNHGGRQLDAAPSTISALPAVVDAVGGALPVFIDSGFRRGSDIAKALALGARAVFVGRPAVYGLACDGERGARGVLQLLADELARTMTLLGAARVEDLGPHHLLSGARNG</sequence>
<dbReference type="CDD" id="cd02809">
    <property type="entry name" value="alpha_hydroxyacid_oxid_FMN"/>
    <property type="match status" value="1"/>
</dbReference>
<keyword evidence="10" id="KW-1185">Reference proteome</keyword>
<feature type="binding site" evidence="7">
    <location>
        <begin position="327"/>
        <end position="328"/>
    </location>
    <ligand>
        <name>FMN</name>
        <dbReference type="ChEBI" id="CHEBI:58210"/>
    </ligand>
</feature>
<evidence type="ECO:0000256" key="1">
    <source>
        <dbReference type="ARBA" id="ARBA00001917"/>
    </source>
</evidence>
<dbReference type="Gene3D" id="3.20.20.70">
    <property type="entry name" value="Aldolase class I"/>
    <property type="match status" value="1"/>
</dbReference>
<dbReference type="PIRSF" id="PIRSF000138">
    <property type="entry name" value="Al-hdrx_acd_dh"/>
    <property type="match status" value="1"/>
</dbReference>
<evidence type="ECO:0000256" key="7">
    <source>
        <dbReference type="PIRSR" id="PIRSR000138-2"/>
    </source>
</evidence>
<dbReference type="RefSeq" id="WP_332289486.1">
    <property type="nucleotide sequence ID" value="NZ_JAZIBG010000025.1"/>
</dbReference>
<dbReference type="PANTHER" id="PTHR10578">
    <property type="entry name" value="S -2-HYDROXY-ACID OXIDASE-RELATED"/>
    <property type="match status" value="1"/>
</dbReference>
<feature type="binding site" evidence="7">
    <location>
        <position position="153"/>
    </location>
    <ligand>
        <name>FMN</name>
        <dbReference type="ChEBI" id="CHEBI:58210"/>
    </ligand>
</feature>
<keyword evidence="2 7" id="KW-0285">Flavoprotein</keyword>
<evidence type="ECO:0000313" key="9">
    <source>
        <dbReference type="EMBL" id="MEF7614497.1"/>
    </source>
</evidence>
<evidence type="ECO:0000256" key="4">
    <source>
        <dbReference type="ARBA" id="ARBA00023002"/>
    </source>
</evidence>
<evidence type="ECO:0000256" key="2">
    <source>
        <dbReference type="ARBA" id="ARBA00022630"/>
    </source>
</evidence>
<dbReference type="GO" id="GO:0016614">
    <property type="term" value="F:oxidoreductase activity, acting on CH-OH group of donors"/>
    <property type="evidence" value="ECO:0007669"/>
    <property type="project" value="UniProtKB-ARBA"/>
</dbReference>
<evidence type="ECO:0000256" key="3">
    <source>
        <dbReference type="ARBA" id="ARBA00022643"/>
    </source>
</evidence>
<feature type="binding site" evidence="7">
    <location>
        <position position="23"/>
    </location>
    <ligand>
        <name>glyoxylate</name>
        <dbReference type="ChEBI" id="CHEBI:36655"/>
    </ligand>
</feature>
<dbReference type="PROSITE" id="PS51349">
    <property type="entry name" value="FMN_HYDROXY_ACID_DH_2"/>
    <property type="match status" value="1"/>
</dbReference>
<feature type="domain" description="FMN hydroxy acid dehydrogenase" evidence="8">
    <location>
        <begin position="1"/>
        <end position="378"/>
    </location>
</feature>
<feature type="binding site" evidence="7">
    <location>
        <position position="273"/>
    </location>
    <ligand>
        <name>glyoxylate</name>
        <dbReference type="ChEBI" id="CHEBI:36655"/>
    </ligand>
</feature>
<protein>
    <submittedName>
        <fullName evidence="9">Alpha-hydroxy acid oxidase</fullName>
        <ecNumber evidence="9">1.-.-.-</ecNumber>
    </submittedName>
</protein>
<comment type="cofactor">
    <cofactor evidence="1">
        <name>FMN</name>
        <dbReference type="ChEBI" id="CHEBI:58210"/>
    </cofactor>
</comment>
<feature type="active site" description="Proton acceptor" evidence="6">
    <location>
        <position position="273"/>
    </location>
</feature>
<evidence type="ECO:0000256" key="5">
    <source>
        <dbReference type="ARBA" id="ARBA00024042"/>
    </source>
</evidence>
<feature type="binding site" evidence="7">
    <location>
        <begin position="304"/>
        <end position="308"/>
    </location>
    <ligand>
        <name>FMN</name>
        <dbReference type="ChEBI" id="CHEBI:58210"/>
    </ligand>
</feature>
<dbReference type="AlphaFoldDB" id="A0AAW9QCI1"/>
<dbReference type="InterPro" id="IPR012133">
    <property type="entry name" value="Alpha-hydoxy_acid_DH_FMN"/>
</dbReference>
<dbReference type="Proteomes" id="UP001336250">
    <property type="component" value="Unassembled WGS sequence"/>
</dbReference>
<dbReference type="InterPro" id="IPR008259">
    <property type="entry name" value="FMN_hydac_DH_AS"/>
</dbReference>
<reference evidence="9 10" key="1">
    <citation type="submission" date="2024-02" db="EMBL/GenBank/DDBJ databases">
        <title>Genome sequence of Aquincola sp. MAHUQ-54.</title>
        <authorList>
            <person name="Huq M.A."/>
        </authorList>
    </citation>
    <scope>NUCLEOTIDE SEQUENCE [LARGE SCALE GENOMIC DNA]</scope>
    <source>
        <strain evidence="9 10">MAHUQ-54</strain>
    </source>
</reference>
<dbReference type="EMBL" id="JAZIBG010000025">
    <property type="protein sequence ID" value="MEF7614497.1"/>
    <property type="molecule type" value="Genomic_DNA"/>
</dbReference>
<feature type="binding site" evidence="7">
    <location>
        <position position="105"/>
    </location>
    <ligand>
        <name>FMN</name>
        <dbReference type="ChEBI" id="CHEBI:58210"/>
    </ligand>
</feature>
<keyword evidence="3 7" id="KW-0288">FMN</keyword>
<feature type="binding site" evidence="7">
    <location>
        <position position="125"/>
    </location>
    <ligand>
        <name>FMN</name>
        <dbReference type="ChEBI" id="CHEBI:58210"/>
    </ligand>
</feature>
<name>A0AAW9QCI1_9BURK</name>
<evidence type="ECO:0000259" key="8">
    <source>
        <dbReference type="PROSITE" id="PS51349"/>
    </source>
</evidence>
<comment type="similarity">
    <text evidence="5">Belongs to the FMN-dependent alpha-hydroxy acid dehydrogenase family.</text>
</comment>
<dbReference type="Pfam" id="PF01070">
    <property type="entry name" value="FMN_dh"/>
    <property type="match status" value="1"/>
</dbReference>
<dbReference type="SUPFAM" id="SSF51395">
    <property type="entry name" value="FMN-linked oxidoreductases"/>
    <property type="match status" value="1"/>
</dbReference>
<keyword evidence="4 9" id="KW-0560">Oxidoreductase</keyword>
<dbReference type="PROSITE" id="PS00557">
    <property type="entry name" value="FMN_HYDROXY_ACID_DH_1"/>
    <property type="match status" value="1"/>
</dbReference>
<dbReference type="InterPro" id="IPR000262">
    <property type="entry name" value="FMN-dep_DH"/>
</dbReference>
<organism evidence="9 10">
    <name type="scientific">Aquincola agrisoli</name>
    <dbReference type="NCBI Taxonomy" id="3119538"/>
    <lineage>
        <taxon>Bacteria</taxon>
        <taxon>Pseudomonadati</taxon>
        <taxon>Pseudomonadota</taxon>
        <taxon>Betaproteobacteria</taxon>
        <taxon>Burkholderiales</taxon>
        <taxon>Sphaerotilaceae</taxon>
        <taxon>Aquincola</taxon>
    </lineage>
</organism>